<dbReference type="PANTHER" id="PTHR46323:SF1">
    <property type="entry name" value="LACTASE"/>
    <property type="match status" value="1"/>
</dbReference>
<accession>A0A510NX70</accession>
<keyword evidence="3" id="KW-1185">Reference proteome</keyword>
<sequence>MYEYAKGHDPTRLVHYEGDRKAETTDMSSYMYLELDNLEKKALAEGDNFTKPIILCEYAMALGNGPGAMQEYQERFYKFRRLQGGFVWEFSNLGLWMEDKGYFAYGGDFDDFPNDGTFTMDGLVNSAHTGGRGLVEMKKVVEPVKMTVDRGDILLHNLHDFHMLQGLSLNITVFTFNGRKDKTVFQCTIPCPLIQPMETATVTLPLFPTIPEDVLQCWITISLQLDDATAWAGKGHEIAWCQHLLSHRDWLGTPIMINNQPQVRESKAFYEIQCPNMFIRFDQIYGRMAEWKLHNRLVFTSAPTLAAWRPPTENDMKREAAIWSEHFLGNLQWRIISVLLQPAAANSVKITVVAYIGAVIRDWGFNASIEYTVYGDGTVEISYFLQPRGHYPKHLPRLGIDMTLPSHFSAVDWFGCGPEESYADKRNSQKVGLYSRTPDTLHTEYEFPQENGNRAGTRWLQVTDTHGNGFSVTRVNESGHKGDEFDFTAQHYTASDIEAARHPTDLKRRDEVFLRLDAAHAGLGTERCGPATLEKYRVLCKNTRFTFSFEPVSQED</sequence>
<evidence type="ECO:0000313" key="3">
    <source>
        <dbReference type="Proteomes" id="UP000053095"/>
    </source>
</evidence>
<dbReference type="Pfam" id="PF16353">
    <property type="entry name" value="LacZ_4"/>
    <property type="match status" value="1"/>
</dbReference>
<dbReference type="EMBL" id="DF933814">
    <property type="protein sequence ID" value="GAM36614.1"/>
    <property type="molecule type" value="Genomic_DNA"/>
</dbReference>
<dbReference type="InterPro" id="IPR036156">
    <property type="entry name" value="Beta-gal/glucu_dom_sf"/>
</dbReference>
<dbReference type="PANTHER" id="PTHR46323">
    <property type="entry name" value="BETA-GALACTOSIDASE"/>
    <property type="match status" value="1"/>
</dbReference>
<dbReference type="Pfam" id="PF02929">
    <property type="entry name" value="Bgal_small_N"/>
    <property type="match status" value="1"/>
</dbReference>
<proteinExistence type="predicted"/>
<dbReference type="InterPro" id="IPR013783">
    <property type="entry name" value="Ig-like_fold"/>
</dbReference>
<dbReference type="InterPro" id="IPR004199">
    <property type="entry name" value="B-gal_small/dom_5"/>
</dbReference>
<dbReference type="GO" id="GO:0030246">
    <property type="term" value="F:carbohydrate binding"/>
    <property type="evidence" value="ECO:0007669"/>
    <property type="project" value="InterPro"/>
</dbReference>
<evidence type="ECO:0000259" key="1">
    <source>
        <dbReference type="SMART" id="SM01038"/>
    </source>
</evidence>
<dbReference type="Proteomes" id="UP000053095">
    <property type="component" value="Unassembled WGS sequence"/>
</dbReference>
<name>A0A510NX70_TALPI</name>
<dbReference type="SUPFAM" id="SSF51445">
    <property type="entry name" value="(Trans)glycosidases"/>
    <property type="match status" value="1"/>
</dbReference>
<dbReference type="GO" id="GO:0009341">
    <property type="term" value="C:beta-galactosidase complex"/>
    <property type="evidence" value="ECO:0007669"/>
    <property type="project" value="InterPro"/>
</dbReference>
<dbReference type="GO" id="GO:0004565">
    <property type="term" value="F:beta-galactosidase activity"/>
    <property type="evidence" value="ECO:0007669"/>
    <property type="project" value="InterPro"/>
</dbReference>
<dbReference type="GO" id="GO:0005990">
    <property type="term" value="P:lactose catabolic process"/>
    <property type="evidence" value="ECO:0007669"/>
    <property type="project" value="TreeGrafter"/>
</dbReference>
<dbReference type="Pfam" id="PF02836">
    <property type="entry name" value="Glyco_hydro_2_C"/>
    <property type="match status" value="1"/>
</dbReference>
<gene>
    <name evidence="2" type="ORF">TCE0_018f05831</name>
</gene>
<dbReference type="Gene3D" id="2.70.98.10">
    <property type="match status" value="1"/>
</dbReference>
<dbReference type="InterPro" id="IPR017853">
    <property type="entry name" value="GH"/>
</dbReference>
<evidence type="ECO:0000313" key="2">
    <source>
        <dbReference type="EMBL" id="GAM36614.1"/>
    </source>
</evidence>
<dbReference type="InterPro" id="IPR006103">
    <property type="entry name" value="Glyco_hydro_2_cat"/>
</dbReference>
<dbReference type="InterPro" id="IPR014718">
    <property type="entry name" value="GH-type_carb-bd"/>
</dbReference>
<dbReference type="Gene3D" id="3.20.20.80">
    <property type="entry name" value="Glycosidases"/>
    <property type="match status" value="1"/>
</dbReference>
<protein>
    <recommendedName>
        <fullName evidence="1">Beta galactosidase small chain/ domain-containing protein</fullName>
    </recommendedName>
</protein>
<feature type="domain" description="Beta galactosidase small chain/" evidence="1">
    <location>
        <begin position="271"/>
        <end position="550"/>
    </location>
</feature>
<dbReference type="InterPro" id="IPR050347">
    <property type="entry name" value="Bact_Beta-galactosidase"/>
</dbReference>
<reference evidence="3" key="1">
    <citation type="journal article" date="2015" name="Genome Announc.">
        <title>Draft genome sequence of Talaromyces cellulolyticus strain Y-94, a source of lignocellulosic biomass-degrading enzymes.</title>
        <authorList>
            <person name="Fujii T."/>
            <person name="Koike H."/>
            <person name="Sawayama S."/>
            <person name="Yano S."/>
            <person name="Inoue H."/>
        </authorList>
    </citation>
    <scope>NUCLEOTIDE SEQUENCE [LARGE SCALE GENOMIC DNA]</scope>
    <source>
        <strain evidence="3">Y-94</strain>
    </source>
</reference>
<organism evidence="2 3">
    <name type="scientific">Talaromyces pinophilus</name>
    <name type="common">Penicillium pinophilum</name>
    <dbReference type="NCBI Taxonomy" id="128442"/>
    <lineage>
        <taxon>Eukaryota</taxon>
        <taxon>Fungi</taxon>
        <taxon>Dikarya</taxon>
        <taxon>Ascomycota</taxon>
        <taxon>Pezizomycotina</taxon>
        <taxon>Eurotiomycetes</taxon>
        <taxon>Eurotiomycetidae</taxon>
        <taxon>Eurotiales</taxon>
        <taxon>Trichocomaceae</taxon>
        <taxon>Talaromyces</taxon>
        <taxon>Talaromyces sect. Talaromyces</taxon>
    </lineage>
</organism>
<dbReference type="InterPro" id="IPR011013">
    <property type="entry name" value="Gal_mutarotase_sf_dom"/>
</dbReference>
<dbReference type="SUPFAM" id="SSF49303">
    <property type="entry name" value="beta-Galactosidase/glucuronidase domain"/>
    <property type="match status" value="1"/>
</dbReference>
<dbReference type="AlphaFoldDB" id="A0A510NX70"/>
<dbReference type="InterPro" id="IPR032312">
    <property type="entry name" value="LacZ_4"/>
</dbReference>
<dbReference type="Gene3D" id="2.60.40.10">
    <property type="entry name" value="Immunoglobulins"/>
    <property type="match status" value="1"/>
</dbReference>
<dbReference type="SMART" id="SM01038">
    <property type="entry name" value="Bgal_small_N"/>
    <property type="match status" value="1"/>
</dbReference>
<dbReference type="SUPFAM" id="SSF74650">
    <property type="entry name" value="Galactose mutarotase-like"/>
    <property type="match status" value="1"/>
</dbReference>